<comment type="caution">
    <text evidence="1">The sequence shown here is derived from an EMBL/GenBank/DDBJ whole genome shotgun (WGS) entry which is preliminary data.</text>
</comment>
<proteinExistence type="predicted"/>
<gene>
    <name evidence="1" type="ORF">GGQ68_002484</name>
</gene>
<dbReference type="AlphaFoldDB" id="A0A7W6GS73"/>
<reference evidence="1 2" key="1">
    <citation type="submission" date="2020-08" db="EMBL/GenBank/DDBJ databases">
        <title>Genomic Encyclopedia of Type Strains, Phase IV (KMG-IV): sequencing the most valuable type-strain genomes for metagenomic binning, comparative biology and taxonomic classification.</title>
        <authorList>
            <person name="Goeker M."/>
        </authorList>
    </citation>
    <scope>NUCLEOTIDE SEQUENCE [LARGE SCALE GENOMIC DNA]</scope>
    <source>
        <strain evidence="1 2">DSM 102235</strain>
    </source>
</reference>
<name>A0A7W6GS73_9RHOB</name>
<dbReference type="Proteomes" id="UP000541426">
    <property type="component" value="Unassembled WGS sequence"/>
</dbReference>
<protein>
    <submittedName>
        <fullName evidence="1">Uncharacterized protein YfdQ (DUF2303 family)</fullName>
    </submittedName>
</protein>
<organism evidence="1 2">
    <name type="scientific">Sagittula marina</name>
    <dbReference type="NCBI Taxonomy" id="943940"/>
    <lineage>
        <taxon>Bacteria</taxon>
        <taxon>Pseudomonadati</taxon>
        <taxon>Pseudomonadota</taxon>
        <taxon>Alphaproteobacteria</taxon>
        <taxon>Rhodobacterales</taxon>
        <taxon>Roseobacteraceae</taxon>
        <taxon>Sagittula</taxon>
    </lineage>
</organism>
<sequence length="232" mass="26244">MFATYTPELKLTTVANYHEHGPRSWDAVTGEAGAGFADHRGVYTFPLSEEWKRWMAVSGKELTREELAEFIDNNILDVIEPTPYLLNASSSDPAPWEERCATIAEKIDGRFGQPHELVNLSRQFTINETSDLKVTANRNDGTTSLQFVNEHKDDEGRPLKLPSLFLIAIPVFDGMDLYRLTARFSYRKSSSTVKFRLQVFQPDIALRDAMEGECARAQAATQLPLMWGTPER</sequence>
<evidence type="ECO:0000313" key="2">
    <source>
        <dbReference type="Proteomes" id="UP000541426"/>
    </source>
</evidence>
<dbReference type="Pfam" id="PF10065">
    <property type="entry name" value="DUF2303"/>
    <property type="match status" value="1"/>
</dbReference>
<keyword evidence="2" id="KW-1185">Reference proteome</keyword>
<evidence type="ECO:0000313" key="1">
    <source>
        <dbReference type="EMBL" id="MBB3986146.1"/>
    </source>
</evidence>
<accession>A0A7W6GS73</accession>
<dbReference type="InterPro" id="IPR019276">
    <property type="entry name" value="DUF2303"/>
</dbReference>
<dbReference type="EMBL" id="JACIEJ010000005">
    <property type="protein sequence ID" value="MBB3986146.1"/>
    <property type="molecule type" value="Genomic_DNA"/>
</dbReference>